<name>A0A2Z5G107_9BACT</name>
<accession>A0A2Z5G107</accession>
<proteinExistence type="predicted"/>
<keyword evidence="2" id="KW-1185">Reference proteome</keyword>
<evidence type="ECO:0000313" key="1">
    <source>
        <dbReference type="EMBL" id="AXC12295.1"/>
    </source>
</evidence>
<protein>
    <submittedName>
        <fullName evidence="1">Uncharacterized protein</fullName>
    </submittedName>
</protein>
<dbReference type="Proteomes" id="UP000253606">
    <property type="component" value="Chromosome"/>
</dbReference>
<evidence type="ECO:0000313" key="2">
    <source>
        <dbReference type="Proteomes" id="UP000253606"/>
    </source>
</evidence>
<gene>
    <name evidence="1" type="ORF">ACPOL_2993</name>
</gene>
<organism evidence="1 2">
    <name type="scientific">Acidisarcina polymorpha</name>
    <dbReference type="NCBI Taxonomy" id="2211140"/>
    <lineage>
        <taxon>Bacteria</taxon>
        <taxon>Pseudomonadati</taxon>
        <taxon>Acidobacteriota</taxon>
        <taxon>Terriglobia</taxon>
        <taxon>Terriglobales</taxon>
        <taxon>Acidobacteriaceae</taxon>
        <taxon>Acidisarcina</taxon>
    </lineage>
</organism>
<sequence>MRTPRGSLASRRYHMIFNQFNNPGVIKISLKNSDTHILHIKSLVSRLDQK</sequence>
<reference evidence="1 2" key="1">
    <citation type="journal article" date="2018" name="Front. Microbiol.">
        <title>Hydrolytic Capabilities as a Key to Environmental Success: Chitinolytic and Cellulolytic Acidobacteria From Acidic Sub-arctic Soils and Boreal Peatlands.</title>
        <authorList>
            <person name="Belova S.E."/>
            <person name="Ravin N.V."/>
            <person name="Pankratov T.A."/>
            <person name="Rakitin A.L."/>
            <person name="Ivanova A.A."/>
            <person name="Beletsky A.V."/>
            <person name="Mardanov A.V."/>
            <person name="Sinninghe Damste J.S."/>
            <person name="Dedysh S.N."/>
        </authorList>
    </citation>
    <scope>NUCLEOTIDE SEQUENCE [LARGE SCALE GENOMIC DNA]</scope>
    <source>
        <strain evidence="1 2">SBC82</strain>
    </source>
</reference>
<dbReference type="EMBL" id="CP030840">
    <property type="protein sequence ID" value="AXC12295.1"/>
    <property type="molecule type" value="Genomic_DNA"/>
</dbReference>
<dbReference type="KEGG" id="abas:ACPOL_2993"/>
<dbReference type="AlphaFoldDB" id="A0A2Z5G107"/>